<protein>
    <submittedName>
        <fullName evidence="1">Uncharacterized protein</fullName>
    </submittedName>
</protein>
<dbReference type="EMBL" id="MKKU01001080">
    <property type="protein sequence ID" value="RNE97948.1"/>
    <property type="molecule type" value="Genomic_DNA"/>
</dbReference>
<proteinExistence type="predicted"/>
<dbReference type="OrthoDB" id="242429at2759"/>
<keyword evidence="2" id="KW-1185">Reference proteome</keyword>
<gene>
    <name evidence="1" type="ORF">Tco025E_09401</name>
</gene>
<evidence type="ECO:0000313" key="1">
    <source>
        <dbReference type="EMBL" id="RNE97948.1"/>
    </source>
</evidence>
<reference evidence="1 2" key="1">
    <citation type="journal article" date="2018" name="BMC Genomics">
        <title>Genomic comparison of Trypanosoma conorhini and Trypanosoma rangeli to Trypanosoma cruzi strains of high and low virulence.</title>
        <authorList>
            <person name="Bradwell K.R."/>
            <person name="Koparde V.N."/>
            <person name="Matveyev A.V."/>
            <person name="Serrano M.G."/>
            <person name="Alves J.M."/>
            <person name="Parikh H."/>
            <person name="Huang B."/>
            <person name="Lee V."/>
            <person name="Espinosa-Alvarez O."/>
            <person name="Ortiz P.A."/>
            <person name="Costa-Martins A.G."/>
            <person name="Teixeira M.M."/>
            <person name="Buck G.A."/>
        </authorList>
    </citation>
    <scope>NUCLEOTIDE SEQUENCE [LARGE SCALE GENOMIC DNA]</scope>
    <source>
        <strain evidence="1 2">025E</strain>
    </source>
</reference>
<organism evidence="1 2">
    <name type="scientific">Trypanosoma conorhini</name>
    <dbReference type="NCBI Taxonomy" id="83891"/>
    <lineage>
        <taxon>Eukaryota</taxon>
        <taxon>Discoba</taxon>
        <taxon>Euglenozoa</taxon>
        <taxon>Kinetoplastea</taxon>
        <taxon>Metakinetoplastina</taxon>
        <taxon>Trypanosomatida</taxon>
        <taxon>Trypanosomatidae</taxon>
        <taxon>Trypanosoma</taxon>
    </lineage>
</organism>
<dbReference type="GeneID" id="40323012"/>
<name>A0A3R7N7L2_9TRYP</name>
<accession>A0A3R7N7L2</accession>
<dbReference type="Proteomes" id="UP000284403">
    <property type="component" value="Unassembled WGS sequence"/>
</dbReference>
<comment type="caution">
    <text evidence="1">The sequence shown here is derived from an EMBL/GenBank/DDBJ whole genome shotgun (WGS) entry which is preliminary data.</text>
</comment>
<dbReference type="RefSeq" id="XP_029223729.1">
    <property type="nucleotide sequence ID" value="XM_029376220.1"/>
</dbReference>
<dbReference type="AlphaFoldDB" id="A0A3R7N7L2"/>
<evidence type="ECO:0000313" key="2">
    <source>
        <dbReference type="Proteomes" id="UP000284403"/>
    </source>
</evidence>
<sequence length="212" mass="22177">GRSVAAAAAVMVVVGAPQPQNPRGAKQNPLERLIATASSCEAAEVALHAGPSVACTRRLVLTLEAVMALVGLSSSSEDGGCVTDALEVLSWLRPRSPPAPLFHQVLVMAPGTRGTSPWPALTRARRDGVDEACALARVLADAVPNPAQAGRVAVFFWDDDADGDAAGQCTETTARHALLLRHGVKTLSRRRAQVQRAKADVMQILRAPATVV</sequence>
<feature type="non-terminal residue" evidence="1">
    <location>
        <position position="1"/>
    </location>
</feature>